<protein>
    <submittedName>
        <fullName evidence="1">Uncharacterized protein</fullName>
    </submittedName>
</protein>
<name>A0A699IA47_TANCI</name>
<reference evidence="1" key="1">
    <citation type="journal article" date="2019" name="Sci. Rep.">
        <title>Draft genome of Tanacetum cinerariifolium, the natural source of mosquito coil.</title>
        <authorList>
            <person name="Yamashiro T."/>
            <person name="Shiraishi A."/>
            <person name="Satake H."/>
            <person name="Nakayama K."/>
        </authorList>
    </citation>
    <scope>NUCLEOTIDE SEQUENCE</scope>
</reference>
<evidence type="ECO:0000313" key="1">
    <source>
        <dbReference type="EMBL" id="GEZ38959.1"/>
    </source>
</evidence>
<sequence>MVGSHTDISHRAIWIGEERIPVATGVVDASLGMGETGENVIIPLRKSRRNAREADPRIPSSLGASLDTVYWMRIVNLQNVDQSFLYGVSDDVDTEYSSKSGNGLDLVGRLLGIVDMMRQKNKRMKQKGLIQHYGVLQKMNDSTRYAKEGNKINIKDLLKRFGATPPKITRKFKKASPSKKDLNLNLVLVDEEPKSSKKKVLAKKTTRNRIQECSGTVTIITPSAAKIKPYVINEGISVKLRVLDVTEEESSEMMMKIPNLTMKKGQIPSMNLMKMNRVPNLIIKSMKKRFKIMKKKNRTSDKDEEMDYTTSQLYADVDIRLNEPVHTDEGLVQKEDILTTEAEIVSPMDVPVYHEADPFKNQVTALDTRLGATKDEFLSHLSASITSRITDQVKIQLPRILPKEV</sequence>
<organism evidence="1">
    <name type="scientific">Tanacetum cinerariifolium</name>
    <name type="common">Dalmatian daisy</name>
    <name type="synonym">Chrysanthemum cinerariifolium</name>
    <dbReference type="NCBI Taxonomy" id="118510"/>
    <lineage>
        <taxon>Eukaryota</taxon>
        <taxon>Viridiplantae</taxon>
        <taxon>Streptophyta</taxon>
        <taxon>Embryophyta</taxon>
        <taxon>Tracheophyta</taxon>
        <taxon>Spermatophyta</taxon>
        <taxon>Magnoliopsida</taxon>
        <taxon>eudicotyledons</taxon>
        <taxon>Gunneridae</taxon>
        <taxon>Pentapetalae</taxon>
        <taxon>asterids</taxon>
        <taxon>campanulids</taxon>
        <taxon>Asterales</taxon>
        <taxon>Asteraceae</taxon>
        <taxon>Asteroideae</taxon>
        <taxon>Anthemideae</taxon>
        <taxon>Anthemidinae</taxon>
        <taxon>Tanacetum</taxon>
    </lineage>
</organism>
<proteinExistence type="predicted"/>
<accession>A0A699IA47</accession>
<feature type="non-terminal residue" evidence="1">
    <location>
        <position position="405"/>
    </location>
</feature>
<gene>
    <name evidence="1" type="ORF">Tci_510932</name>
</gene>
<comment type="caution">
    <text evidence="1">The sequence shown here is derived from an EMBL/GenBank/DDBJ whole genome shotgun (WGS) entry which is preliminary data.</text>
</comment>
<dbReference type="EMBL" id="BKCJ010273074">
    <property type="protein sequence ID" value="GEZ38959.1"/>
    <property type="molecule type" value="Genomic_DNA"/>
</dbReference>
<dbReference type="AlphaFoldDB" id="A0A699IA47"/>